<feature type="transmembrane region" description="Helical" evidence="3">
    <location>
        <begin position="12"/>
        <end position="32"/>
    </location>
</feature>
<dbReference type="InterPro" id="IPR026444">
    <property type="entry name" value="Secre_tail"/>
</dbReference>
<evidence type="ECO:0000313" key="7">
    <source>
        <dbReference type="Proteomes" id="UP000831068"/>
    </source>
</evidence>
<name>A0ABY4BI77_9FLAO</name>
<keyword evidence="7" id="KW-1185">Reference proteome</keyword>
<keyword evidence="3" id="KW-1133">Transmembrane helix</keyword>
<evidence type="ECO:0000259" key="4">
    <source>
        <dbReference type="Pfam" id="PF13290"/>
    </source>
</evidence>
<dbReference type="NCBIfam" id="TIGR04183">
    <property type="entry name" value="Por_Secre_tail"/>
    <property type="match status" value="1"/>
</dbReference>
<evidence type="ECO:0000259" key="5">
    <source>
        <dbReference type="Pfam" id="PF21722"/>
    </source>
</evidence>
<keyword evidence="3" id="KW-0472">Membrane</keyword>
<keyword evidence="3" id="KW-0812">Transmembrane</keyword>
<organism evidence="6 7">
    <name type="scientific">Chryseobacterium oryzae</name>
    <dbReference type="NCBI Taxonomy" id="2929799"/>
    <lineage>
        <taxon>Bacteria</taxon>
        <taxon>Pseudomonadati</taxon>
        <taxon>Bacteroidota</taxon>
        <taxon>Flavobacteriia</taxon>
        <taxon>Flavobacteriales</taxon>
        <taxon>Weeksellaceae</taxon>
        <taxon>Chryseobacterium group</taxon>
        <taxon>Chryseobacterium</taxon>
    </lineage>
</organism>
<dbReference type="RefSeq" id="WP_243577094.1">
    <property type="nucleotide sequence ID" value="NZ_CP094529.1"/>
</dbReference>
<evidence type="ECO:0000256" key="2">
    <source>
        <dbReference type="SAM" id="MobiDB-lite"/>
    </source>
</evidence>
<protein>
    <submittedName>
        <fullName evidence="6">Chitobiase/beta-hexosaminidase C-terminal domain-containing protein</fullName>
    </submittedName>
</protein>
<feature type="domain" description="Glycine-rich" evidence="5">
    <location>
        <begin position="35"/>
        <end position="259"/>
    </location>
</feature>
<evidence type="ECO:0000256" key="1">
    <source>
        <dbReference type="ARBA" id="ARBA00022729"/>
    </source>
</evidence>
<evidence type="ECO:0000256" key="3">
    <source>
        <dbReference type="SAM" id="Phobius"/>
    </source>
</evidence>
<feature type="domain" description="GH29D-like beta-sandwich" evidence="4">
    <location>
        <begin position="282"/>
        <end position="342"/>
    </location>
</feature>
<dbReference type="Proteomes" id="UP000831068">
    <property type="component" value="Chromosome"/>
</dbReference>
<dbReference type="Pfam" id="PF21722">
    <property type="entry name" value="Gly_rich_2"/>
    <property type="match status" value="1"/>
</dbReference>
<gene>
    <name evidence="6" type="ORF">MTP08_03695</name>
</gene>
<feature type="compositionally biased region" description="Low complexity" evidence="2">
    <location>
        <begin position="220"/>
        <end position="243"/>
    </location>
</feature>
<keyword evidence="1" id="KW-0732">Signal</keyword>
<dbReference type="InterPro" id="IPR059177">
    <property type="entry name" value="GH29D-like_dom"/>
</dbReference>
<sequence>MNLKLQCKSRTIYAFLMALFSVWGWGQTTVTLTNGNSWVVPQNVYSLQVECLGGGGSGGSAISSSSGSRAGAGGGAGGAYAKINTIAVTPGTTINYSIGSGGIASSTVGAVGNGGDTWFLSSSTVLAKGGAGAESITGANGLTNGLGATGTIVGSIGNVVYKGGDGADGSAVTSGNIGFSGGGGSSAGRGFNGNNASSNIGGIAPTGGYAGAAGVGSGTNGSSPSGTSYGSAGSGAHAASSSTQRNGGNGKAGRIIITYSLGNPTQVAVPTIAATGAANGTDTYWSTANITLASSTSGVSIYYTTDNTPPTAASSLYTSPFSITSTSTIKAIAVDGTGNLTDSSIASKLITITNPATATIPYSQSFNNTLGDWINYKESGNASYSGWTTAASGAESNGYNQGTTKAWLISPKFTSVQSNSLLSFNYASQYEGDDLKVVYSADYAGYGDPNTATWTNLTTITEASGTSVSTGSLTNFVVPASGNVHFAFVYQDASAGGWALWRVSNLTINAPTPLATTWNGTTWSNGVPTASVDAIVTGNLSINSNIFAKNITIQNGGVLEITAGNTVNAVDVTVEDGGNLIQKDGSTLSYTGTFKVLKNGNSDVGKYAFWSSPIDGQSLNAIYGSLAPDYITEYDTPTDYFVNAGSTTSVFGKGYSIKTPNVSSNHVVTFTGVPNNGTQTFALSNGGNRYNLVGNPYPSDLNLDALYALNTNKITSTFYFWDNTSASVTTQSGGTTTNYGYATYNASATSGTSGTFVASPNVGSINPSGNVAKIGQGFFVRLMPNLSNNTSLNFDNSLRVASTGTFFNKNNNSGVGKYWLRLSSSYGTNNTLAVTYSPAASNSYDAFDSKAIAMGSDGFYTVADAQKLIIQGRETFNINDVVPVGTKHFENGNFTIALIQKEGLFNNGQAVYLHDKVMGTYTDLQNGSYSFAANFGENSNRFEIVYKLGVLSTSEVTKDAFEVYRNGEDFFVRNDKNIDSVTIYDASGRQIQTLNGGAKEIRISLNAKGVYLVKAVSQGKEYTKKIIK</sequence>
<feature type="region of interest" description="Disordered" evidence="2">
    <location>
        <begin position="220"/>
        <end position="248"/>
    </location>
</feature>
<dbReference type="InterPro" id="IPR049304">
    <property type="entry name" value="Gly_rich_dom"/>
</dbReference>
<reference evidence="6 7" key="1">
    <citation type="submission" date="2022-03" db="EMBL/GenBank/DDBJ databases">
        <title>Chryseobacterium sp. isolated from the Andong Sikhe.</title>
        <authorList>
            <person name="Won M."/>
            <person name="Kim S.-J."/>
            <person name="Kwon S.-W."/>
        </authorList>
    </citation>
    <scope>NUCLEOTIDE SEQUENCE [LARGE SCALE GENOMIC DNA]</scope>
    <source>
        <strain evidence="6 7">ADR-1</strain>
    </source>
</reference>
<dbReference type="Pfam" id="PF13290">
    <property type="entry name" value="CHB_HEX_C_1"/>
    <property type="match status" value="1"/>
</dbReference>
<dbReference type="EMBL" id="CP094529">
    <property type="protein sequence ID" value="UOE38886.1"/>
    <property type="molecule type" value="Genomic_DNA"/>
</dbReference>
<evidence type="ECO:0000313" key="6">
    <source>
        <dbReference type="EMBL" id="UOE38886.1"/>
    </source>
</evidence>
<accession>A0ABY4BI77</accession>
<proteinExistence type="predicted"/>